<dbReference type="PANTHER" id="PTHR24413">
    <property type="entry name" value="SPECKLE-TYPE POZ PROTEIN"/>
    <property type="match status" value="1"/>
</dbReference>
<dbReference type="EMBL" id="BPLR01008375">
    <property type="protein sequence ID" value="GIY24262.1"/>
    <property type="molecule type" value="Genomic_DNA"/>
</dbReference>
<evidence type="ECO:0000259" key="1">
    <source>
        <dbReference type="PROSITE" id="PS50097"/>
    </source>
</evidence>
<keyword evidence="3" id="KW-1185">Reference proteome</keyword>
<reference evidence="2 3" key="1">
    <citation type="submission" date="2021-06" db="EMBL/GenBank/DDBJ databases">
        <title>Caerostris extrusa draft genome.</title>
        <authorList>
            <person name="Kono N."/>
            <person name="Arakawa K."/>
        </authorList>
    </citation>
    <scope>NUCLEOTIDE SEQUENCE [LARGE SCALE GENOMIC DNA]</scope>
</reference>
<organism evidence="2 3">
    <name type="scientific">Caerostris extrusa</name>
    <name type="common">Bark spider</name>
    <name type="synonym">Caerostris bankana</name>
    <dbReference type="NCBI Taxonomy" id="172846"/>
    <lineage>
        <taxon>Eukaryota</taxon>
        <taxon>Metazoa</taxon>
        <taxon>Ecdysozoa</taxon>
        <taxon>Arthropoda</taxon>
        <taxon>Chelicerata</taxon>
        <taxon>Arachnida</taxon>
        <taxon>Araneae</taxon>
        <taxon>Araneomorphae</taxon>
        <taxon>Entelegynae</taxon>
        <taxon>Araneoidea</taxon>
        <taxon>Araneidae</taxon>
        <taxon>Caerostris</taxon>
    </lineage>
</organism>
<proteinExistence type="predicted"/>
<sequence>MILRIGDEFFSVHRNIVSARSPVFRSMFDKEVKENIRDVPDLDADTLRSLLLFLYTENCEKDLQWQNASDLFKAAHLYRIEICRGLLFFKGQSQQI</sequence>
<dbReference type="InterPro" id="IPR000210">
    <property type="entry name" value="BTB/POZ_dom"/>
</dbReference>
<dbReference type="SMART" id="SM00225">
    <property type="entry name" value="BTB"/>
    <property type="match status" value="1"/>
</dbReference>
<evidence type="ECO:0000313" key="2">
    <source>
        <dbReference type="EMBL" id="GIY24262.1"/>
    </source>
</evidence>
<comment type="caution">
    <text evidence="2">The sequence shown here is derived from an EMBL/GenBank/DDBJ whole genome shotgun (WGS) entry which is preliminary data.</text>
</comment>
<dbReference type="InterPro" id="IPR011333">
    <property type="entry name" value="SKP1/BTB/POZ_sf"/>
</dbReference>
<feature type="domain" description="BTB" evidence="1">
    <location>
        <begin position="1"/>
        <end position="63"/>
    </location>
</feature>
<evidence type="ECO:0000313" key="3">
    <source>
        <dbReference type="Proteomes" id="UP001054945"/>
    </source>
</evidence>
<dbReference type="SUPFAM" id="SSF54695">
    <property type="entry name" value="POZ domain"/>
    <property type="match status" value="1"/>
</dbReference>
<gene>
    <name evidence="2" type="ORF">CEXT_414771</name>
</gene>
<name>A0AAV4RS79_CAEEX</name>
<dbReference type="Gene3D" id="3.30.710.10">
    <property type="entry name" value="Potassium Channel Kv1.1, Chain A"/>
    <property type="match status" value="1"/>
</dbReference>
<protein>
    <recommendedName>
        <fullName evidence="1">BTB domain-containing protein</fullName>
    </recommendedName>
</protein>
<dbReference type="CDD" id="cd18186">
    <property type="entry name" value="BTB_POZ_ZBTB_KLHL-like"/>
    <property type="match status" value="1"/>
</dbReference>
<dbReference type="Proteomes" id="UP001054945">
    <property type="component" value="Unassembled WGS sequence"/>
</dbReference>
<dbReference type="Pfam" id="PF00651">
    <property type="entry name" value="BTB"/>
    <property type="match status" value="1"/>
</dbReference>
<dbReference type="PROSITE" id="PS50097">
    <property type="entry name" value="BTB"/>
    <property type="match status" value="1"/>
</dbReference>
<dbReference type="AlphaFoldDB" id="A0AAV4RS79"/>
<accession>A0AAV4RS79</accession>